<dbReference type="Gene3D" id="6.10.140.2220">
    <property type="match status" value="1"/>
</dbReference>
<dbReference type="OrthoDB" id="77368at2759"/>
<gene>
    <name evidence="3" type="ORF">PHAECO_LOCUS1151</name>
</gene>
<evidence type="ECO:0000256" key="2">
    <source>
        <dbReference type="SAM" id="SignalP"/>
    </source>
</evidence>
<dbReference type="AlphaFoldDB" id="A0A9P0DFS7"/>
<reference evidence="3" key="1">
    <citation type="submission" date="2022-01" db="EMBL/GenBank/DDBJ databases">
        <authorList>
            <person name="King R."/>
        </authorList>
    </citation>
    <scope>NUCLEOTIDE SEQUENCE</scope>
</reference>
<reference evidence="3" key="2">
    <citation type="submission" date="2022-10" db="EMBL/GenBank/DDBJ databases">
        <authorList>
            <consortium name="ENA_rothamsted_submissions"/>
            <consortium name="culmorum"/>
            <person name="King R."/>
        </authorList>
    </citation>
    <scope>NUCLEOTIDE SEQUENCE</scope>
</reference>
<evidence type="ECO:0008006" key="5">
    <source>
        <dbReference type="Google" id="ProtNLM"/>
    </source>
</evidence>
<protein>
    <recommendedName>
        <fullName evidence="5">SET domain-containing protein</fullName>
    </recommendedName>
</protein>
<evidence type="ECO:0000313" key="4">
    <source>
        <dbReference type="Proteomes" id="UP001153737"/>
    </source>
</evidence>
<feature type="chain" id="PRO_5040105160" description="SET domain-containing protein" evidence="2">
    <location>
        <begin position="20"/>
        <end position="585"/>
    </location>
</feature>
<evidence type="ECO:0000256" key="1">
    <source>
        <dbReference type="SAM" id="MobiDB-lite"/>
    </source>
</evidence>
<evidence type="ECO:0000313" key="3">
    <source>
        <dbReference type="EMBL" id="CAH1116303.1"/>
    </source>
</evidence>
<sequence length="585" mass="66999">MSIVLHVIIIFNSVCVTHFNLTNFDSRVIINLLYMQNTFVPVDMSEENYYISKNDKFGRFMVAKKNIKAGELILSELPIMVGSPIDGPLICFNCCNYVKFIGSAFCKDCHSAILCSSKCTGIFHTKEECESFKKASINGTALAENNQVIFPLRCLFLKKYKPEVWKHIMELEAHLENRRDNPIWRRHKIAVEQNLRHMNLLSEEDIASEMVQKICGILDVNTFELRPRQNKEPAMLSPGTHHCLRGLYSKAALMAHDCTGNTLLSVDDDFVLTIKASIDIQKDGPILFSYANVLNGTVDRKQHLLEGKYFECTCERCSDPTESNTEISSLKCHNCNRGTVRMKDTAIVNSDWICSDCQKTFRYFLMNLAVEEGRRKIQEIDRSDMEAMENLLSKLLQTFHENHFLILETKQSMIGLYTYMPPTRNNLQKKIRLCQSLIEVFSKLEPGISRMKAMALYQLQSSLIDLANKEYNDGLINLEELFSNLMNAEMKLKESITYLLYEPPRTPEGRITKIALSELNMLRASIANIKNDLLFVNLISNKKTTIKNIKGDKSCNIDKTLPTKSSTGDSDMESIRRKRNKNKHK</sequence>
<keyword evidence="2" id="KW-0732">Signal</keyword>
<dbReference type="Gene3D" id="2.170.270.10">
    <property type="entry name" value="SET domain"/>
    <property type="match status" value="1"/>
</dbReference>
<dbReference type="CDD" id="cd20071">
    <property type="entry name" value="SET_SMYD"/>
    <property type="match status" value="1"/>
</dbReference>
<feature type="compositionally biased region" description="Basic residues" evidence="1">
    <location>
        <begin position="576"/>
        <end position="585"/>
    </location>
</feature>
<feature type="region of interest" description="Disordered" evidence="1">
    <location>
        <begin position="559"/>
        <end position="585"/>
    </location>
</feature>
<dbReference type="SUPFAM" id="SSF82199">
    <property type="entry name" value="SET domain"/>
    <property type="match status" value="1"/>
</dbReference>
<dbReference type="InterPro" id="IPR046341">
    <property type="entry name" value="SET_dom_sf"/>
</dbReference>
<keyword evidence="4" id="KW-1185">Reference proteome</keyword>
<name>A0A9P0DFS7_PHACE</name>
<accession>A0A9P0DFS7</accession>
<feature type="signal peptide" evidence="2">
    <location>
        <begin position="1"/>
        <end position="19"/>
    </location>
</feature>
<organism evidence="3 4">
    <name type="scientific">Phaedon cochleariae</name>
    <name type="common">Mustard beetle</name>
    <dbReference type="NCBI Taxonomy" id="80249"/>
    <lineage>
        <taxon>Eukaryota</taxon>
        <taxon>Metazoa</taxon>
        <taxon>Ecdysozoa</taxon>
        <taxon>Arthropoda</taxon>
        <taxon>Hexapoda</taxon>
        <taxon>Insecta</taxon>
        <taxon>Pterygota</taxon>
        <taxon>Neoptera</taxon>
        <taxon>Endopterygota</taxon>
        <taxon>Coleoptera</taxon>
        <taxon>Polyphaga</taxon>
        <taxon>Cucujiformia</taxon>
        <taxon>Chrysomeloidea</taxon>
        <taxon>Chrysomelidae</taxon>
        <taxon>Chrysomelinae</taxon>
        <taxon>Chrysomelini</taxon>
        <taxon>Phaedon</taxon>
    </lineage>
</organism>
<dbReference type="InterPro" id="IPR053010">
    <property type="entry name" value="SET_SmydA-8"/>
</dbReference>
<dbReference type="Proteomes" id="UP001153737">
    <property type="component" value="Chromosome 1"/>
</dbReference>
<dbReference type="PANTHER" id="PTHR46455:SF6">
    <property type="entry name" value="RE22408P-RELATED"/>
    <property type="match status" value="1"/>
</dbReference>
<dbReference type="EMBL" id="OU896707">
    <property type="protein sequence ID" value="CAH1116303.1"/>
    <property type="molecule type" value="Genomic_DNA"/>
</dbReference>
<dbReference type="Gene3D" id="1.10.220.160">
    <property type="match status" value="1"/>
</dbReference>
<proteinExistence type="predicted"/>
<dbReference type="PANTHER" id="PTHR46455">
    <property type="entry name" value="SET AND MYND DOMAIN CONTAINING, ARTHROPOD-SPECIFIC, MEMBER 4, ISOFORM A"/>
    <property type="match status" value="1"/>
</dbReference>